<name>A0AAN7YT18_9PEZI</name>
<gene>
    <name evidence="6" type="ORF">LTR62_000324</name>
</gene>
<feature type="region of interest" description="Disordered" evidence="5">
    <location>
        <begin position="596"/>
        <end position="627"/>
    </location>
</feature>
<dbReference type="PANTHER" id="PTHR13408:SF0">
    <property type="entry name" value="DNA-DIRECTED RNA POLYMERASE III SUBUNIT RPC4"/>
    <property type="match status" value="1"/>
</dbReference>
<evidence type="ECO:0000256" key="3">
    <source>
        <dbReference type="ARBA" id="ARBA00023163"/>
    </source>
</evidence>
<feature type="compositionally biased region" description="Gly residues" evidence="5">
    <location>
        <begin position="202"/>
        <end position="228"/>
    </location>
</feature>
<evidence type="ECO:0000256" key="2">
    <source>
        <dbReference type="ARBA" id="ARBA00022478"/>
    </source>
</evidence>
<dbReference type="EMBL" id="JAVRRL010000001">
    <property type="protein sequence ID" value="KAK5119113.1"/>
    <property type="molecule type" value="Genomic_DNA"/>
</dbReference>
<evidence type="ECO:0000256" key="1">
    <source>
        <dbReference type="ARBA" id="ARBA00004123"/>
    </source>
</evidence>
<dbReference type="GO" id="GO:0005666">
    <property type="term" value="C:RNA polymerase III complex"/>
    <property type="evidence" value="ECO:0007669"/>
    <property type="project" value="InterPro"/>
</dbReference>
<protein>
    <submittedName>
        <fullName evidence="6">Uncharacterized protein</fullName>
    </submittedName>
</protein>
<comment type="subcellular location">
    <subcellularLocation>
        <location evidence="1">Nucleus</location>
    </subcellularLocation>
</comment>
<dbReference type="PANTHER" id="PTHR13408">
    <property type="entry name" value="DNA-DIRECTED RNA POLYMERASE III"/>
    <property type="match status" value="1"/>
</dbReference>
<dbReference type="Proteomes" id="UP001310890">
    <property type="component" value="Unassembled WGS sequence"/>
</dbReference>
<dbReference type="AlphaFoldDB" id="A0AAN7YT18"/>
<accession>A0AAN7YT18</accession>
<dbReference type="GO" id="GO:0003677">
    <property type="term" value="F:DNA binding"/>
    <property type="evidence" value="ECO:0007669"/>
    <property type="project" value="InterPro"/>
</dbReference>
<evidence type="ECO:0000313" key="7">
    <source>
        <dbReference type="Proteomes" id="UP001310890"/>
    </source>
</evidence>
<feature type="compositionally biased region" description="Gly residues" evidence="5">
    <location>
        <begin position="142"/>
        <end position="170"/>
    </location>
</feature>
<keyword evidence="2" id="KW-0240">DNA-directed RNA polymerase</keyword>
<dbReference type="GO" id="GO:0042797">
    <property type="term" value="P:tRNA transcription by RNA polymerase III"/>
    <property type="evidence" value="ECO:0007669"/>
    <property type="project" value="TreeGrafter"/>
</dbReference>
<proteinExistence type="predicted"/>
<reference evidence="6" key="1">
    <citation type="submission" date="2023-08" db="EMBL/GenBank/DDBJ databases">
        <title>Black Yeasts Isolated from many extreme environments.</title>
        <authorList>
            <person name="Coleine C."/>
            <person name="Stajich J.E."/>
            <person name="Selbmann L."/>
        </authorList>
    </citation>
    <scope>NUCLEOTIDE SEQUENCE</scope>
    <source>
        <strain evidence="6">CCFEE 5401</strain>
    </source>
</reference>
<sequence length="649" mass="66289">MPPKKPPPAKSADQSESSNHASSAGGATEISSSVIPISSTTTSAAGTPAPANPPSTNTPRAPSTRGRGATTRARVAAPKFAGRRSAAARAEAEKAEAERKRIETAGLRKAEKWRGRQDGQRGRGGGEGRGFRGGENWRGRGRGGYMGEGRNGGGGGGERGGGGGGGGGAGNLDVMSGPFGGGRVVSEIGGRRPMGGSSSSGIGVGGGAASGSGSRVGGISGGGGGGSSGIKQEPGLGGLGEVTMMNRGIKTEEGGDVSSDDEEGMKEAFHKMNVDDLGVIDLTADDDDGRNGQDSFAPVRIKREVHKDRTVGLNADATTTETILSNDLPAGSSDKVAPTAVMTTSKKGPKQKGKEVEITGASDTFHGAYSSSDETEQDPPIKMEVTEDGPQHIIAPPIADPPSSPESRRKGKEKIKAAAAVAGVAVEKPVHQTVDEAEEWERGQEELRVLYEELGIQDVETSTASTGEEGDAMVVDGQAEQTKTDRKADKVYLFQFPPVLPDLMPVIVKPDPEATVNGTDAAEAMDVGGKNLHTAKPIPAAGAPGTRPPLLPSGAVGKLRIHRSGKASLDWGGTKLALGMGTAAGFLQDVMVTGLPDKKKKSEGKGGGAGDEEDEVEGEKEKEKGWAAGMGQVKGKFVVVPDWGEVFGG</sequence>
<dbReference type="Pfam" id="PF05132">
    <property type="entry name" value="RNA_pol_Rpc4"/>
    <property type="match status" value="1"/>
</dbReference>
<evidence type="ECO:0000256" key="4">
    <source>
        <dbReference type="ARBA" id="ARBA00023242"/>
    </source>
</evidence>
<evidence type="ECO:0000256" key="5">
    <source>
        <dbReference type="SAM" id="MobiDB-lite"/>
    </source>
</evidence>
<comment type="caution">
    <text evidence="6">The sequence shown here is derived from an EMBL/GenBank/DDBJ whole genome shotgun (WGS) entry which is preliminary data.</text>
</comment>
<keyword evidence="3" id="KW-0804">Transcription</keyword>
<feature type="region of interest" description="Disordered" evidence="5">
    <location>
        <begin position="324"/>
        <end position="413"/>
    </location>
</feature>
<dbReference type="InterPro" id="IPR007811">
    <property type="entry name" value="RPC4"/>
</dbReference>
<feature type="region of interest" description="Disordered" evidence="5">
    <location>
        <begin position="1"/>
        <end position="241"/>
    </location>
</feature>
<organism evidence="6 7">
    <name type="scientific">Meristemomyces frigidus</name>
    <dbReference type="NCBI Taxonomy" id="1508187"/>
    <lineage>
        <taxon>Eukaryota</taxon>
        <taxon>Fungi</taxon>
        <taxon>Dikarya</taxon>
        <taxon>Ascomycota</taxon>
        <taxon>Pezizomycotina</taxon>
        <taxon>Dothideomycetes</taxon>
        <taxon>Dothideomycetidae</taxon>
        <taxon>Mycosphaerellales</taxon>
        <taxon>Teratosphaeriaceae</taxon>
        <taxon>Meristemomyces</taxon>
    </lineage>
</organism>
<evidence type="ECO:0000313" key="6">
    <source>
        <dbReference type="EMBL" id="KAK5119113.1"/>
    </source>
</evidence>
<feature type="compositionally biased region" description="Low complexity" evidence="5">
    <location>
        <begin position="31"/>
        <end position="89"/>
    </location>
</feature>
<keyword evidence="4" id="KW-0539">Nucleus</keyword>
<feature type="compositionally biased region" description="Basic and acidic residues" evidence="5">
    <location>
        <begin position="90"/>
        <end position="138"/>
    </location>
</feature>
<feature type="compositionally biased region" description="Polar residues" evidence="5">
    <location>
        <begin position="12"/>
        <end position="22"/>
    </location>
</feature>